<reference evidence="2" key="2">
    <citation type="submission" date="2020-09" db="EMBL/GenBank/DDBJ databases">
        <authorList>
            <person name="Sun Q."/>
            <person name="Zhou Y."/>
        </authorList>
    </citation>
    <scope>NUCLEOTIDE SEQUENCE</scope>
    <source>
        <strain evidence="2">CGMCC 1.15179</strain>
    </source>
</reference>
<dbReference type="EMBL" id="BMHQ01000005">
    <property type="protein sequence ID" value="GGE15559.1"/>
    <property type="molecule type" value="Genomic_DNA"/>
</dbReference>
<dbReference type="AlphaFoldDB" id="A0A8J2VBW9"/>
<keyword evidence="3" id="KW-1185">Reference proteome</keyword>
<dbReference type="GO" id="GO:0005835">
    <property type="term" value="C:fatty acid synthase complex"/>
    <property type="evidence" value="ECO:0007669"/>
    <property type="project" value="InterPro"/>
</dbReference>
<dbReference type="SUPFAM" id="SSF54637">
    <property type="entry name" value="Thioesterase/thiol ester dehydrase-isomerase"/>
    <property type="match status" value="1"/>
</dbReference>
<dbReference type="GO" id="GO:0006633">
    <property type="term" value="P:fatty acid biosynthetic process"/>
    <property type="evidence" value="ECO:0007669"/>
    <property type="project" value="InterPro"/>
</dbReference>
<proteinExistence type="predicted"/>
<dbReference type="Proteomes" id="UP000625210">
    <property type="component" value="Unassembled WGS sequence"/>
</dbReference>
<dbReference type="PANTHER" id="PTHR43841:SF3">
    <property type="entry name" value="(3R)-HYDROXYACYL-ACP DEHYDRATASE SUBUNIT HADB"/>
    <property type="match status" value="1"/>
</dbReference>
<evidence type="ECO:0000313" key="2">
    <source>
        <dbReference type="EMBL" id="GGE15559.1"/>
    </source>
</evidence>
<protein>
    <submittedName>
        <fullName evidence="2">MaoC-like dehydratase</fullName>
    </submittedName>
</protein>
<dbReference type="InterPro" id="IPR003965">
    <property type="entry name" value="Fatty_acid_synthase"/>
</dbReference>
<dbReference type="GO" id="GO:0004312">
    <property type="term" value="F:fatty acid synthase activity"/>
    <property type="evidence" value="ECO:0007669"/>
    <property type="project" value="InterPro"/>
</dbReference>
<organism evidence="2 3">
    <name type="scientific">Marinithermofilum abyssi</name>
    <dbReference type="NCBI Taxonomy" id="1571185"/>
    <lineage>
        <taxon>Bacteria</taxon>
        <taxon>Bacillati</taxon>
        <taxon>Bacillota</taxon>
        <taxon>Bacilli</taxon>
        <taxon>Bacillales</taxon>
        <taxon>Thermoactinomycetaceae</taxon>
        <taxon>Marinithermofilum</taxon>
    </lineage>
</organism>
<dbReference type="InterPro" id="IPR029069">
    <property type="entry name" value="HotDog_dom_sf"/>
</dbReference>
<comment type="caution">
    <text evidence="2">The sequence shown here is derived from an EMBL/GenBank/DDBJ whole genome shotgun (WGS) entry which is preliminary data.</text>
</comment>
<sequence length="158" mass="17792">MTRQLPVQWEIGEALEPITFPPVTRLELIRYAGASGDFNPIHTIDEAAEKAGLPGVIAHGMLTMAKLSRWFSPYLEYGFVQNFYTRFTGMVFVGDVITIGGKVVGKEERDSAIAYKFDVFARNQKEENVALGKLTFLVSSEAEEVNYGERQSSDRHRR</sequence>
<gene>
    <name evidence="2" type="ORF">GCM10011571_16460</name>
</gene>
<dbReference type="RefSeq" id="WP_188647415.1">
    <property type="nucleotide sequence ID" value="NZ_BMHQ01000005.1"/>
</dbReference>
<dbReference type="PANTHER" id="PTHR43841">
    <property type="entry name" value="3-HYDROXYACYL-THIOESTER DEHYDRATASE HTDX-RELATED"/>
    <property type="match status" value="1"/>
</dbReference>
<dbReference type="Pfam" id="PF01575">
    <property type="entry name" value="MaoC_dehydratas"/>
    <property type="match status" value="1"/>
</dbReference>
<dbReference type="Gene3D" id="3.10.129.10">
    <property type="entry name" value="Hotdog Thioesterase"/>
    <property type="match status" value="1"/>
</dbReference>
<accession>A0A8J2VBW9</accession>
<dbReference type="InterPro" id="IPR002539">
    <property type="entry name" value="MaoC-like_dom"/>
</dbReference>
<name>A0A8J2VBW9_9BACL</name>
<reference evidence="2" key="1">
    <citation type="journal article" date="2014" name="Int. J. Syst. Evol. Microbiol.">
        <title>Complete genome sequence of Corynebacterium casei LMG S-19264T (=DSM 44701T), isolated from a smear-ripened cheese.</title>
        <authorList>
            <consortium name="US DOE Joint Genome Institute (JGI-PGF)"/>
            <person name="Walter F."/>
            <person name="Albersmeier A."/>
            <person name="Kalinowski J."/>
            <person name="Ruckert C."/>
        </authorList>
    </citation>
    <scope>NUCLEOTIDE SEQUENCE</scope>
    <source>
        <strain evidence="2">CGMCC 1.15179</strain>
    </source>
</reference>
<dbReference type="PRINTS" id="PR01483">
    <property type="entry name" value="FASYNTHASE"/>
</dbReference>
<evidence type="ECO:0000313" key="3">
    <source>
        <dbReference type="Proteomes" id="UP000625210"/>
    </source>
</evidence>
<feature type="domain" description="MaoC-like" evidence="1">
    <location>
        <begin position="11"/>
        <end position="114"/>
    </location>
</feature>
<evidence type="ECO:0000259" key="1">
    <source>
        <dbReference type="Pfam" id="PF01575"/>
    </source>
</evidence>